<reference evidence="2 3" key="1">
    <citation type="submission" date="2020-02" db="EMBL/GenBank/DDBJ databases">
        <authorList>
            <person name="Li X.-J."/>
            <person name="Han X.-M."/>
        </authorList>
    </citation>
    <scope>NUCLEOTIDE SEQUENCE [LARGE SCALE GENOMIC DNA]</scope>
    <source>
        <strain evidence="2 3">CCTCC AB 2017055</strain>
    </source>
</reference>
<accession>A0A6L9SEN9</accession>
<proteinExistence type="predicted"/>
<feature type="transmembrane region" description="Helical" evidence="1">
    <location>
        <begin position="9"/>
        <end position="28"/>
    </location>
</feature>
<gene>
    <name evidence="2" type="ORF">G1H10_22560</name>
</gene>
<keyword evidence="1" id="KW-0812">Transmembrane</keyword>
<dbReference type="Proteomes" id="UP000475214">
    <property type="component" value="Unassembled WGS sequence"/>
</dbReference>
<dbReference type="EMBL" id="JAAGOA010000018">
    <property type="protein sequence ID" value="NEE02951.1"/>
    <property type="molecule type" value="Genomic_DNA"/>
</dbReference>
<name>A0A6L9SEN9_9ACTN</name>
<organism evidence="2 3">
    <name type="scientific">Phytoactinopolyspora halotolerans</name>
    <dbReference type="NCBI Taxonomy" id="1981512"/>
    <lineage>
        <taxon>Bacteria</taxon>
        <taxon>Bacillati</taxon>
        <taxon>Actinomycetota</taxon>
        <taxon>Actinomycetes</taxon>
        <taxon>Jiangellales</taxon>
        <taxon>Jiangellaceae</taxon>
        <taxon>Phytoactinopolyspora</taxon>
    </lineage>
</organism>
<sequence length="63" mass="6801">MAASESDRAFFWGGAIIVALIFGIGFWIRVSPVVGVTSGLAAGAAWLLLGTVGRRRRRRNRRG</sequence>
<evidence type="ECO:0000256" key="1">
    <source>
        <dbReference type="SAM" id="Phobius"/>
    </source>
</evidence>
<dbReference type="AlphaFoldDB" id="A0A6L9SEN9"/>
<feature type="transmembrane region" description="Helical" evidence="1">
    <location>
        <begin position="34"/>
        <end position="52"/>
    </location>
</feature>
<keyword evidence="3" id="KW-1185">Reference proteome</keyword>
<evidence type="ECO:0008006" key="4">
    <source>
        <dbReference type="Google" id="ProtNLM"/>
    </source>
</evidence>
<evidence type="ECO:0000313" key="3">
    <source>
        <dbReference type="Proteomes" id="UP000475214"/>
    </source>
</evidence>
<keyword evidence="1" id="KW-1133">Transmembrane helix</keyword>
<dbReference type="RefSeq" id="WP_163741985.1">
    <property type="nucleotide sequence ID" value="NZ_JAAGOA010000018.1"/>
</dbReference>
<keyword evidence="1" id="KW-0472">Membrane</keyword>
<protein>
    <recommendedName>
        <fullName evidence="4">DUF2530 domain-containing protein</fullName>
    </recommendedName>
</protein>
<comment type="caution">
    <text evidence="2">The sequence shown here is derived from an EMBL/GenBank/DDBJ whole genome shotgun (WGS) entry which is preliminary data.</text>
</comment>
<evidence type="ECO:0000313" key="2">
    <source>
        <dbReference type="EMBL" id="NEE02951.1"/>
    </source>
</evidence>